<evidence type="ECO:0000313" key="1">
    <source>
        <dbReference type="EMBL" id="PSS28447.1"/>
    </source>
</evidence>
<proteinExistence type="predicted"/>
<accession>A0A2T3BG96</accession>
<sequence>MSPPAADAGARETEGVEQCPCFRCSPTHIAPANAGTLRRMRCLQLNWVHSPILLAEKPCPIHVSFFKGFPAERAKITGSADCRTMTMLGLHDNPYVIGVTMDIETIKFRDQDKTIQGGDDEYGIVTTIRCDDSTGLPYKYGEPGQLMLSFMVVFKLKEGGKTFDEMKNWDAIIGLLKEGTDMSFTKTGQALQESVKARFLENYDAGVEILELLVF</sequence>
<dbReference type="EMBL" id="KZ679006">
    <property type="protein sequence ID" value="PSS28447.1"/>
    <property type="molecule type" value="Genomic_DNA"/>
</dbReference>
<keyword evidence="2" id="KW-1185">Reference proteome</keyword>
<evidence type="ECO:0000313" key="2">
    <source>
        <dbReference type="Proteomes" id="UP000241818"/>
    </source>
</evidence>
<dbReference type="RefSeq" id="XP_024725972.1">
    <property type="nucleotide sequence ID" value="XM_024868560.1"/>
</dbReference>
<dbReference type="InParanoid" id="A0A2T3BG96"/>
<dbReference type="Proteomes" id="UP000241818">
    <property type="component" value="Unassembled WGS sequence"/>
</dbReference>
<protein>
    <submittedName>
        <fullName evidence="1">Uncharacterized protein</fullName>
    </submittedName>
</protein>
<dbReference type="AlphaFoldDB" id="A0A2T3BG96"/>
<reference evidence="1 2" key="1">
    <citation type="journal article" date="2018" name="New Phytol.">
        <title>Comparative genomics and transcriptomics depict ericoid mycorrhizal fungi as versatile saprotrophs and plant mutualists.</title>
        <authorList>
            <person name="Martino E."/>
            <person name="Morin E."/>
            <person name="Grelet G.A."/>
            <person name="Kuo A."/>
            <person name="Kohler A."/>
            <person name="Daghino S."/>
            <person name="Barry K.W."/>
            <person name="Cichocki N."/>
            <person name="Clum A."/>
            <person name="Dockter R.B."/>
            <person name="Hainaut M."/>
            <person name="Kuo R.C."/>
            <person name="LaButti K."/>
            <person name="Lindahl B.D."/>
            <person name="Lindquist E.A."/>
            <person name="Lipzen A."/>
            <person name="Khouja H.R."/>
            <person name="Magnuson J."/>
            <person name="Murat C."/>
            <person name="Ohm R.A."/>
            <person name="Singer S.W."/>
            <person name="Spatafora J.W."/>
            <person name="Wang M."/>
            <person name="Veneault-Fourrey C."/>
            <person name="Henrissat B."/>
            <person name="Grigoriev I.V."/>
            <person name="Martin F.M."/>
            <person name="Perotto S."/>
        </authorList>
    </citation>
    <scope>NUCLEOTIDE SEQUENCE [LARGE SCALE GENOMIC DNA]</scope>
    <source>
        <strain evidence="1 2">ATCC 22711</strain>
    </source>
</reference>
<gene>
    <name evidence="1" type="ORF">M430DRAFT_55774</name>
</gene>
<dbReference type="GeneID" id="36576641"/>
<organism evidence="1 2">
    <name type="scientific">Amorphotheca resinae ATCC 22711</name>
    <dbReference type="NCBI Taxonomy" id="857342"/>
    <lineage>
        <taxon>Eukaryota</taxon>
        <taxon>Fungi</taxon>
        <taxon>Dikarya</taxon>
        <taxon>Ascomycota</taxon>
        <taxon>Pezizomycotina</taxon>
        <taxon>Leotiomycetes</taxon>
        <taxon>Helotiales</taxon>
        <taxon>Amorphothecaceae</taxon>
        <taxon>Amorphotheca</taxon>
    </lineage>
</organism>
<name>A0A2T3BG96_AMORE</name>